<accession>A0ABX5M6F7</accession>
<organism evidence="1 2">
    <name type="scientific">Pokkaliibacter plantistimulans</name>
    <dbReference type="NCBI Taxonomy" id="1635171"/>
    <lineage>
        <taxon>Bacteria</taxon>
        <taxon>Pseudomonadati</taxon>
        <taxon>Pseudomonadota</taxon>
        <taxon>Gammaproteobacteria</taxon>
        <taxon>Oceanospirillales</taxon>
        <taxon>Balneatrichaceae</taxon>
        <taxon>Pokkaliibacter</taxon>
    </lineage>
</organism>
<protein>
    <submittedName>
        <fullName evidence="1">Uncharacterized protein</fullName>
    </submittedName>
</protein>
<proteinExistence type="predicted"/>
<sequence length="281" mass="30765">MRAPKVVAIAQDKYLKPTYPFPDTYELPAGYVPRYGQDITYGFKGTVTTPSMCLPGNAVSGGRTVGVKESDLIPQVRELLDEFASNDQSGMARRLVEDFLTGKDSVRIFADAALNTALSRHSNISYFCDAAVSAPNSAHRSAGKVRIHQALKSAGWDINQMKTLTDLAVPAVNLGNKVLGTGDFGNGLGLMINGFQYAYVIATDYRVSTDEQRYQMKLKYVFYDVFGLDDDDLVEFGASSSYNISDAARGITAWWQLQHQFGYAPLVTRGVVERTVVAPTS</sequence>
<comment type="caution">
    <text evidence="1">The sequence shown here is derived from an EMBL/GenBank/DDBJ whole genome shotgun (WGS) entry which is preliminary data.</text>
</comment>
<keyword evidence="2" id="KW-1185">Reference proteome</keyword>
<name>A0ABX5M6F7_9GAMM</name>
<evidence type="ECO:0000313" key="2">
    <source>
        <dbReference type="Proteomes" id="UP000248090"/>
    </source>
</evidence>
<gene>
    <name evidence="1" type="ORF">WH50_04315</name>
</gene>
<reference evidence="1 2" key="1">
    <citation type="submission" date="2015-03" db="EMBL/GenBank/DDBJ databases">
        <authorList>
            <person name="Krishnan R."/>
            <person name="Midha S."/>
            <person name="Patil P.B."/>
            <person name="Rameshkumar N."/>
        </authorList>
    </citation>
    <scope>NUCLEOTIDE SEQUENCE [LARGE SCALE GENOMIC DNA]</scope>
    <source>
        <strain evidence="1 2">L1E11</strain>
    </source>
</reference>
<dbReference type="EMBL" id="LAPT01000018">
    <property type="protein sequence ID" value="PXF32475.1"/>
    <property type="molecule type" value="Genomic_DNA"/>
</dbReference>
<dbReference type="Proteomes" id="UP000248090">
    <property type="component" value="Unassembled WGS sequence"/>
</dbReference>
<evidence type="ECO:0000313" key="1">
    <source>
        <dbReference type="EMBL" id="PXF32475.1"/>
    </source>
</evidence>